<evidence type="ECO:0000256" key="4">
    <source>
        <dbReference type="ARBA" id="ARBA00022801"/>
    </source>
</evidence>
<organism evidence="10 11">
    <name type="scientific">Meira miltonrushii</name>
    <dbReference type="NCBI Taxonomy" id="1280837"/>
    <lineage>
        <taxon>Eukaryota</taxon>
        <taxon>Fungi</taxon>
        <taxon>Dikarya</taxon>
        <taxon>Basidiomycota</taxon>
        <taxon>Ustilaginomycotina</taxon>
        <taxon>Exobasidiomycetes</taxon>
        <taxon>Exobasidiales</taxon>
        <taxon>Brachybasidiaceae</taxon>
        <taxon>Meira</taxon>
    </lineage>
</organism>
<dbReference type="GO" id="GO:0003724">
    <property type="term" value="F:RNA helicase activity"/>
    <property type="evidence" value="ECO:0007669"/>
    <property type="project" value="UniProtKB-EC"/>
</dbReference>
<dbReference type="Gene3D" id="3.40.50.300">
    <property type="entry name" value="P-loop containing nucleotide triphosphate hydrolases"/>
    <property type="match status" value="2"/>
</dbReference>
<evidence type="ECO:0000259" key="8">
    <source>
        <dbReference type="PROSITE" id="PS51192"/>
    </source>
</evidence>
<dbReference type="InterPro" id="IPR002464">
    <property type="entry name" value="DNA/RNA_helicase_DEAH_CS"/>
</dbReference>
<dbReference type="Proteomes" id="UP000245771">
    <property type="component" value="Unassembled WGS sequence"/>
</dbReference>
<evidence type="ECO:0000256" key="2">
    <source>
        <dbReference type="ARBA" id="ARBA00012552"/>
    </source>
</evidence>
<dbReference type="PANTHER" id="PTHR18934">
    <property type="entry name" value="ATP-DEPENDENT RNA HELICASE"/>
    <property type="match status" value="1"/>
</dbReference>
<evidence type="ECO:0000313" key="10">
    <source>
        <dbReference type="EMBL" id="PWN33801.1"/>
    </source>
</evidence>
<dbReference type="EC" id="3.6.4.13" evidence="2"/>
<dbReference type="OrthoDB" id="10253254at2759"/>
<feature type="region of interest" description="Disordered" evidence="7">
    <location>
        <begin position="544"/>
        <end position="575"/>
    </location>
</feature>
<dbReference type="PROSITE" id="PS51194">
    <property type="entry name" value="HELICASE_CTER"/>
    <property type="match status" value="1"/>
</dbReference>
<protein>
    <recommendedName>
        <fullName evidence="2">RNA helicase</fullName>
        <ecNumber evidence="2">3.6.4.13</ecNumber>
    </recommendedName>
</protein>
<evidence type="ECO:0000256" key="7">
    <source>
        <dbReference type="SAM" id="MobiDB-lite"/>
    </source>
</evidence>
<dbReference type="GO" id="GO:0005524">
    <property type="term" value="F:ATP binding"/>
    <property type="evidence" value="ECO:0007669"/>
    <property type="project" value="UniProtKB-KW"/>
</dbReference>
<dbReference type="Pfam" id="PF07717">
    <property type="entry name" value="OB_NTP_bind"/>
    <property type="match status" value="1"/>
</dbReference>
<dbReference type="RefSeq" id="XP_025354103.1">
    <property type="nucleotide sequence ID" value="XM_025496589.1"/>
</dbReference>
<keyword evidence="3" id="KW-0547">Nucleotide-binding</keyword>
<evidence type="ECO:0000256" key="1">
    <source>
        <dbReference type="ARBA" id="ARBA00008792"/>
    </source>
</evidence>
<evidence type="ECO:0000256" key="6">
    <source>
        <dbReference type="ARBA" id="ARBA00022840"/>
    </source>
</evidence>
<dbReference type="GO" id="GO:0016787">
    <property type="term" value="F:hydrolase activity"/>
    <property type="evidence" value="ECO:0007669"/>
    <property type="project" value="UniProtKB-KW"/>
</dbReference>
<dbReference type="PROSITE" id="PS51192">
    <property type="entry name" value="HELICASE_ATP_BIND_1"/>
    <property type="match status" value="1"/>
</dbReference>
<feature type="domain" description="Helicase ATP-binding" evidence="8">
    <location>
        <begin position="48"/>
        <end position="254"/>
    </location>
</feature>
<dbReference type="GO" id="GO:1990904">
    <property type="term" value="C:ribonucleoprotein complex"/>
    <property type="evidence" value="ECO:0007669"/>
    <property type="project" value="UniProtKB-ARBA"/>
</dbReference>
<evidence type="ECO:0000256" key="3">
    <source>
        <dbReference type="ARBA" id="ARBA00022741"/>
    </source>
</evidence>
<dbReference type="SMART" id="SM00847">
    <property type="entry name" value="HA2"/>
    <property type="match status" value="1"/>
</dbReference>
<dbReference type="STRING" id="1280837.A0A316VCT1"/>
<feature type="region of interest" description="Disordered" evidence="7">
    <location>
        <begin position="1"/>
        <end position="28"/>
    </location>
</feature>
<dbReference type="AlphaFoldDB" id="A0A316VCT1"/>
<dbReference type="SMART" id="SM00490">
    <property type="entry name" value="HELICc"/>
    <property type="match status" value="1"/>
</dbReference>
<dbReference type="GO" id="GO:0005730">
    <property type="term" value="C:nucleolus"/>
    <property type="evidence" value="ECO:0007669"/>
    <property type="project" value="TreeGrafter"/>
</dbReference>
<dbReference type="InterPro" id="IPR011709">
    <property type="entry name" value="DEAD-box_helicase_OB_fold"/>
</dbReference>
<dbReference type="InterPro" id="IPR014001">
    <property type="entry name" value="Helicase_ATP-bd"/>
</dbReference>
<dbReference type="GO" id="GO:0000462">
    <property type="term" value="P:maturation of SSU-rRNA from tricistronic rRNA transcript (SSU-rRNA, 5.8S rRNA, LSU-rRNA)"/>
    <property type="evidence" value="ECO:0007669"/>
    <property type="project" value="TreeGrafter"/>
</dbReference>
<keyword evidence="4 10" id="KW-0378">Hydrolase</keyword>
<sequence>MKRQHSSSSLLHGEGSSNGIQNYRSHVDPRITESRTKLPIWIARDAIVDAVKENDTVVILGETGSGKTTQIPQFLFDGGLSSYNSITQPRRVAAISLAKRVAVEMGVPEPDNQNKQSAPGSGNNPALVGYSVRFDDRTSKQTRVKFMTDGWLLRELLAEQGQQEMTYSLLEQYSVIIIDEAHERSVHTDVVLGLIKQVQRERKRIRKEWLERTDEGNSTNEYEPTELKVIVMSATIDAESFANFFVDERSKPAPILYIKGRQYPVKLLHSENTCEDWIDSCKKVVVQISAMLPGDVLIFMTGAEEIESFASELRELDEGLQMYAEDNGKPKPLNLLVVKLYAALGGDAIRKCFSPTPPGSRKIVLATNIAETSITIPGISYVIDCGLAKERTFQSSMTGRAGRERAGTCFRLFTQLTFETLPESSVPEILRTDLSSVVLDVFAMGLDPLSFNWLDQPDSGDLTAAVLNLTELGALSTPSGPKKDGKFNLTDLGRRMSKLPLLPALSKTLLTACNFDDDGKVFWYALDLVSILSTERRTILLEASGGRSSENKEGKANQSKRDEADRARERLAHPSGDHATQLQALYAFDDMEESCRTQEWCNANYVSLKAVRETRKIRLQLLQVCRQQGWIPEAIEKQMTGEREDYSSLIKCLVQGKRVNAAFRDPQTSYYKRALGGQSKFRIHPSSTLLLSNNRGPAGLPNVIYFEDMIFTKDLYARTVSAAEASWLTDMSAQSKAN</sequence>
<dbReference type="PROSITE" id="PS00690">
    <property type="entry name" value="DEAH_ATP_HELICASE"/>
    <property type="match status" value="1"/>
</dbReference>
<dbReference type="SMART" id="SM00487">
    <property type="entry name" value="DEXDc"/>
    <property type="match status" value="1"/>
</dbReference>
<dbReference type="Pfam" id="PF04408">
    <property type="entry name" value="WHD_HA2"/>
    <property type="match status" value="1"/>
</dbReference>
<dbReference type="SUPFAM" id="SSF52540">
    <property type="entry name" value="P-loop containing nucleoside triphosphate hydrolases"/>
    <property type="match status" value="1"/>
</dbReference>
<dbReference type="InterPro" id="IPR027417">
    <property type="entry name" value="P-loop_NTPase"/>
</dbReference>
<dbReference type="PANTHER" id="PTHR18934:SF99">
    <property type="entry name" value="ATP-DEPENDENT RNA HELICASE DHX37-RELATED"/>
    <property type="match status" value="1"/>
</dbReference>
<proteinExistence type="inferred from homology"/>
<dbReference type="Pfam" id="PF21010">
    <property type="entry name" value="HA2_C"/>
    <property type="match status" value="1"/>
</dbReference>
<reference evidence="10 11" key="1">
    <citation type="journal article" date="2018" name="Mol. Biol. Evol.">
        <title>Broad Genomic Sampling Reveals a Smut Pathogenic Ancestry of the Fungal Clade Ustilaginomycotina.</title>
        <authorList>
            <person name="Kijpornyongpan T."/>
            <person name="Mondo S.J."/>
            <person name="Barry K."/>
            <person name="Sandor L."/>
            <person name="Lee J."/>
            <person name="Lipzen A."/>
            <person name="Pangilinan J."/>
            <person name="LaButti K."/>
            <person name="Hainaut M."/>
            <person name="Henrissat B."/>
            <person name="Grigoriev I.V."/>
            <person name="Spatafora J.W."/>
            <person name="Aime M.C."/>
        </authorList>
    </citation>
    <scope>NUCLEOTIDE SEQUENCE [LARGE SCALE GENOMIC DNA]</scope>
    <source>
        <strain evidence="10 11">MCA 3882</strain>
    </source>
</reference>
<feature type="compositionally biased region" description="Low complexity" evidence="7">
    <location>
        <begin position="1"/>
        <end position="17"/>
    </location>
</feature>
<name>A0A316VCT1_9BASI</name>
<evidence type="ECO:0000259" key="9">
    <source>
        <dbReference type="PROSITE" id="PS51194"/>
    </source>
</evidence>
<dbReference type="InParanoid" id="A0A316VCT1"/>
<dbReference type="InterPro" id="IPR007502">
    <property type="entry name" value="Helicase-assoc_dom"/>
</dbReference>
<evidence type="ECO:0000313" key="11">
    <source>
        <dbReference type="Proteomes" id="UP000245771"/>
    </source>
</evidence>
<dbReference type="CDD" id="cd18791">
    <property type="entry name" value="SF2_C_RHA"/>
    <property type="match status" value="1"/>
</dbReference>
<evidence type="ECO:0000256" key="5">
    <source>
        <dbReference type="ARBA" id="ARBA00022806"/>
    </source>
</evidence>
<gene>
    <name evidence="10" type="ORF">FA14DRAFT_123655</name>
</gene>
<dbReference type="Pfam" id="PF00271">
    <property type="entry name" value="Helicase_C"/>
    <property type="match status" value="1"/>
</dbReference>
<dbReference type="InterPro" id="IPR001650">
    <property type="entry name" value="Helicase_C-like"/>
</dbReference>
<dbReference type="InterPro" id="IPR048333">
    <property type="entry name" value="HA2_WH"/>
</dbReference>
<dbReference type="Gene3D" id="1.20.120.1080">
    <property type="match status" value="1"/>
</dbReference>
<keyword evidence="11" id="KW-1185">Reference proteome</keyword>
<dbReference type="GeneID" id="37018370"/>
<keyword evidence="5" id="KW-0347">Helicase</keyword>
<keyword evidence="6" id="KW-0067">ATP-binding</keyword>
<dbReference type="GO" id="GO:0003723">
    <property type="term" value="F:RNA binding"/>
    <property type="evidence" value="ECO:0007669"/>
    <property type="project" value="TreeGrafter"/>
</dbReference>
<comment type="similarity">
    <text evidence="1">Belongs to the DEAD box helicase family. DEAH subfamily.</text>
</comment>
<accession>A0A316VCT1</accession>
<feature type="domain" description="Helicase C-terminal" evidence="9">
    <location>
        <begin position="284"/>
        <end position="445"/>
    </location>
</feature>
<feature type="compositionally biased region" description="Basic and acidic residues" evidence="7">
    <location>
        <begin position="549"/>
        <end position="575"/>
    </location>
</feature>
<dbReference type="EMBL" id="KZ819604">
    <property type="protein sequence ID" value="PWN33801.1"/>
    <property type="molecule type" value="Genomic_DNA"/>
</dbReference>